<dbReference type="AlphaFoldDB" id="A0A2W5FJ47"/>
<gene>
    <name evidence="2" type="ORF">DI586_10700</name>
</gene>
<keyword evidence="1" id="KW-0732">Signal</keyword>
<reference evidence="2 3" key="1">
    <citation type="submission" date="2017-08" db="EMBL/GenBank/DDBJ databases">
        <title>Infants hospitalized years apart are colonized by the same room-sourced microbial strains.</title>
        <authorList>
            <person name="Brooks B."/>
            <person name="Olm M.R."/>
            <person name="Firek B.A."/>
            <person name="Baker R."/>
            <person name="Thomas B.C."/>
            <person name="Morowitz M.J."/>
            <person name="Banfield J.F."/>
        </authorList>
    </citation>
    <scope>NUCLEOTIDE SEQUENCE [LARGE SCALE GENOMIC DNA]</scope>
    <source>
        <strain evidence="2">S2_006_000_R2_64</strain>
    </source>
</reference>
<organism evidence="2 3">
    <name type="scientific">Micavibrio aeruginosavorus</name>
    <dbReference type="NCBI Taxonomy" id="349221"/>
    <lineage>
        <taxon>Bacteria</taxon>
        <taxon>Pseudomonadati</taxon>
        <taxon>Bdellovibrionota</taxon>
        <taxon>Bdellovibrionia</taxon>
        <taxon>Bdellovibrionales</taxon>
        <taxon>Pseudobdellovibrionaceae</taxon>
        <taxon>Micavibrio</taxon>
    </lineage>
</organism>
<feature type="chain" id="PRO_5015916292" evidence="1">
    <location>
        <begin position="21"/>
        <end position="338"/>
    </location>
</feature>
<sequence>MRALFIIFILSLFIHSSAFADEAHQEAFVVCDAESNSFLVRFGLRWNEDTTDKTELAKAPSELNKFWSSKLPSDACELNGKRIEVSTFLGPAFPYGMGGGDAPAFFKLRIDDGDVYYAKTFYRGRGTGEYPVAAVYFKDKKLLECPASVSISDCKDVTARLTQAKYSEDELIAFARDRKRAQLEGNLSSFCQAFPKAQKMFNSVTRLPNGGGFYSKYSVDLDNDGKPDEVILVGDTTGYFDGSYLMLFKDPKKIPAFLEKPEIEIEAQGKAEFSKELNAYFVSIGQSDSSSRYVYNEPVIYNDKTYIVATESNPDRVPSQVVGEMRADHTLNILCQFP</sequence>
<evidence type="ECO:0000313" key="2">
    <source>
        <dbReference type="EMBL" id="PZP53747.1"/>
    </source>
</evidence>
<dbReference type="Proteomes" id="UP000249739">
    <property type="component" value="Unassembled WGS sequence"/>
</dbReference>
<feature type="signal peptide" evidence="1">
    <location>
        <begin position="1"/>
        <end position="20"/>
    </location>
</feature>
<accession>A0A2W5FJ47</accession>
<evidence type="ECO:0000256" key="1">
    <source>
        <dbReference type="SAM" id="SignalP"/>
    </source>
</evidence>
<evidence type="ECO:0000313" key="3">
    <source>
        <dbReference type="Proteomes" id="UP000249739"/>
    </source>
</evidence>
<comment type="caution">
    <text evidence="2">The sequence shown here is derived from an EMBL/GenBank/DDBJ whole genome shotgun (WGS) entry which is preliminary data.</text>
</comment>
<protein>
    <submittedName>
        <fullName evidence="2">Uncharacterized protein</fullName>
    </submittedName>
</protein>
<proteinExistence type="predicted"/>
<dbReference type="EMBL" id="QFOT01000167">
    <property type="protein sequence ID" value="PZP53747.1"/>
    <property type="molecule type" value="Genomic_DNA"/>
</dbReference>
<name>A0A2W5FJ47_9BACT</name>